<dbReference type="SUPFAM" id="SSF82153">
    <property type="entry name" value="FAS1 domain"/>
    <property type="match status" value="2"/>
</dbReference>
<dbReference type="PROSITE" id="PS50213">
    <property type="entry name" value="FAS1"/>
    <property type="match status" value="2"/>
</dbReference>
<comment type="caution">
    <text evidence="3">The sequence shown here is derived from an EMBL/GenBank/DDBJ whole genome shotgun (WGS) entry which is preliminary data.</text>
</comment>
<dbReference type="SMART" id="SM00554">
    <property type="entry name" value="FAS1"/>
    <property type="match status" value="2"/>
</dbReference>
<reference evidence="3 4" key="1">
    <citation type="submission" date="2018-07" db="EMBL/GenBank/DDBJ databases">
        <title>Genomic Encyclopedia of Archaeal and Bacterial Type Strains, Phase II (KMG-II): from individual species to whole genera.</title>
        <authorList>
            <person name="Goeker M."/>
        </authorList>
    </citation>
    <scope>NUCLEOTIDE SEQUENCE [LARGE SCALE GENOMIC DNA]</scope>
    <source>
        <strain evidence="3 4">DSM 25795</strain>
    </source>
</reference>
<evidence type="ECO:0000256" key="1">
    <source>
        <dbReference type="SAM" id="SignalP"/>
    </source>
</evidence>
<feature type="domain" description="FAS1" evidence="2">
    <location>
        <begin position="33"/>
        <end position="177"/>
    </location>
</feature>
<dbReference type="Proteomes" id="UP000257004">
    <property type="component" value="Unassembled WGS sequence"/>
</dbReference>
<dbReference type="GO" id="GO:0005615">
    <property type="term" value="C:extracellular space"/>
    <property type="evidence" value="ECO:0007669"/>
    <property type="project" value="TreeGrafter"/>
</dbReference>
<dbReference type="RefSeq" id="WP_115886512.1">
    <property type="nucleotide sequence ID" value="NZ_QRDQ01000007.1"/>
</dbReference>
<dbReference type="OrthoDB" id="9800666at2"/>
<dbReference type="AlphaFoldDB" id="A0A3D9FZP5"/>
<dbReference type="InterPro" id="IPR050904">
    <property type="entry name" value="Adhesion/Biosynth-related"/>
</dbReference>
<gene>
    <name evidence="3" type="ORF">BD847_0332</name>
</gene>
<evidence type="ECO:0000313" key="3">
    <source>
        <dbReference type="EMBL" id="RED26414.1"/>
    </source>
</evidence>
<dbReference type="FunFam" id="2.30.180.10:FF:000032">
    <property type="entry name" value="Fasciclin domain-containing protein, putative"/>
    <property type="match status" value="2"/>
</dbReference>
<evidence type="ECO:0000313" key="4">
    <source>
        <dbReference type="Proteomes" id="UP000257004"/>
    </source>
</evidence>
<proteinExistence type="predicted"/>
<dbReference type="PANTHER" id="PTHR10900:SF77">
    <property type="entry name" value="FI19380P1"/>
    <property type="match status" value="1"/>
</dbReference>
<dbReference type="InterPro" id="IPR000782">
    <property type="entry name" value="FAS1_domain"/>
</dbReference>
<accession>A0A3D9FZP5</accession>
<dbReference type="PROSITE" id="PS51257">
    <property type="entry name" value="PROKAR_LIPOPROTEIN"/>
    <property type="match status" value="1"/>
</dbReference>
<evidence type="ECO:0000259" key="2">
    <source>
        <dbReference type="PROSITE" id="PS50213"/>
    </source>
</evidence>
<dbReference type="EMBL" id="QRDQ01000007">
    <property type="protein sequence ID" value="RED26414.1"/>
    <property type="molecule type" value="Genomic_DNA"/>
</dbReference>
<name>A0A3D9FZP5_9FLAO</name>
<feature type="chain" id="PRO_5017598561" evidence="1">
    <location>
        <begin position="24"/>
        <end position="325"/>
    </location>
</feature>
<organism evidence="3 4">
    <name type="scientific">Flavobacterium cutihirudinis</name>
    <dbReference type="NCBI Taxonomy" id="1265740"/>
    <lineage>
        <taxon>Bacteria</taxon>
        <taxon>Pseudomonadati</taxon>
        <taxon>Bacteroidota</taxon>
        <taxon>Flavobacteriia</taxon>
        <taxon>Flavobacteriales</taxon>
        <taxon>Flavobacteriaceae</taxon>
        <taxon>Flavobacterium</taxon>
    </lineage>
</organism>
<sequence length="325" mass="33332">MKTLKIKLIAFLALIAFVSVSCNNDDNDTSQTPQTIVSIAKANPELSNLVAALEKADLAATLNTSGSYTVFAPTNTAFSAFLSAKGYANLNEVPVAALKEILLNHVLSTKVKSTEIATGYVKTLAKGGASTSNTISMYLEKGTGVTINGGKTNGGAAVITADIEASNGIIHVVDGVIGLPTIVNHAIANKNFTTLVAALTYNPSSGFAGILSGTASSPFTVFAPTNTAFASFLTETGFSGLPAIPANVLETTLKYHVVAGANVLSTSLTNGQVVNTFAGQSFTVNLTGGAKITDASGRVSTIVATDVQCSNGIIHVIDKVLLPKF</sequence>
<feature type="domain" description="FAS1" evidence="2">
    <location>
        <begin position="179"/>
        <end position="321"/>
    </location>
</feature>
<keyword evidence="1" id="KW-0732">Signal</keyword>
<feature type="signal peptide" evidence="1">
    <location>
        <begin position="1"/>
        <end position="23"/>
    </location>
</feature>
<keyword evidence="4" id="KW-1185">Reference proteome</keyword>
<dbReference type="Pfam" id="PF02469">
    <property type="entry name" value="Fasciclin"/>
    <property type="match status" value="2"/>
</dbReference>
<protein>
    <submittedName>
        <fullName evidence="3">Putative surface protein with fasciclin (FAS1) repeats</fullName>
    </submittedName>
</protein>
<dbReference type="Gene3D" id="2.30.180.10">
    <property type="entry name" value="FAS1 domain"/>
    <property type="match status" value="2"/>
</dbReference>
<dbReference type="PANTHER" id="PTHR10900">
    <property type="entry name" value="PERIOSTIN-RELATED"/>
    <property type="match status" value="1"/>
</dbReference>
<dbReference type="InterPro" id="IPR036378">
    <property type="entry name" value="FAS1_dom_sf"/>
</dbReference>